<sequence length="360" mass="42038">MCNVDSLISEMEKLLVSGREDCNIQDIIGDSAGKNIDDLLIEADKIIDETLPFFQTYSNTNKVKSSKDCKSIPNDTKIILAQPQFKRNDTKKVIFNLKNNSPSISIPEKRSKTSKTYGKLMINKHIKEEERKNHNIHSSSLKKCTAELKVISQDSSLKSEQCNINKNIYSVNKLANVVQGSSYVIIDPDIKFIKSHFEVSSSMLENHNRLQIMCNRHDKFANNSKIQDQINKLKMEEELKYYKLKNNELEKNLMIKEQEIHNLEKRYQQLSQYCECFLKKNIEETLKSYDFQLNELIERNMTRESQLHIIIGNLLEEIGQSHIQCNIKLSEKNKQIHNYLDQIETILDNVYKFKNINRKI</sequence>
<dbReference type="AlphaFoldDB" id="A0A6G0TZK4"/>
<evidence type="ECO:0000313" key="3">
    <source>
        <dbReference type="Proteomes" id="UP000475862"/>
    </source>
</evidence>
<dbReference type="EMBL" id="VYZN01000013">
    <property type="protein sequence ID" value="KAE9540857.1"/>
    <property type="molecule type" value="Genomic_DNA"/>
</dbReference>
<proteinExistence type="predicted"/>
<gene>
    <name evidence="2" type="ORF">AGLY_004102</name>
</gene>
<dbReference type="Proteomes" id="UP000475862">
    <property type="component" value="Unassembled WGS sequence"/>
</dbReference>
<keyword evidence="1" id="KW-0175">Coiled coil</keyword>
<dbReference type="OrthoDB" id="6627199at2759"/>
<protein>
    <submittedName>
        <fullName evidence="2">Uncharacterized protein</fullName>
    </submittedName>
</protein>
<evidence type="ECO:0000256" key="1">
    <source>
        <dbReference type="SAM" id="Coils"/>
    </source>
</evidence>
<evidence type="ECO:0000313" key="2">
    <source>
        <dbReference type="EMBL" id="KAE9540857.1"/>
    </source>
</evidence>
<keyword evidence="3" id="KW-1185">Reference proteome</keyword>
<name>A0A6G0TZK4_APHGL</name>
<organism evidence="2 3">
    <name type="scientific">Aphis glycines</name>
    <name type="common">Soybean aphid</name>
    <dbReference type="NCBI Taxonomy" id="307491"/>
    <lineage>
        <taxon>Eukaryota</taxon>
        <taxon>Metazoa</taxon>
        <taxon>Ecdysozoa</taxon>
        <taxon>Arthropoda</taxon>
        <taxon>Hexapoda</taxon>
        <taxon>Insecta</taxon>
        <taxon>Pterygota</taxon>
        <taxon>Neoptera</taxon>
        <taxon>Paraneoptera</taxon>
        <taxon>Hemiptera</taxon>
        <taxon>Sternorrhyncha</taxon>
        <taxon>Aphidomorpha</taxon>
        <taxon>Aphidoidea</taxon>
        <taxon>Aphididae</taxon>
        <taxon>Aphidini</taxon>
        <taxon>Aphis</taxon>
        <taxon>Aphis</taxon>
    </lineage>
</organism>
<feature type="coiled-coil region" evidence="1">
    <location>
        <begin position="232"/>
        <end position="299"/>
    </location>
</feature>
<comment type="caution">
    <text evidence="2">The sequence shown here is derived from an EMBL/GenBank/DDBJ whole genome shotgun (WGS) entry which is preliminary data.</text>
</comment>
<accession>A0A6G0TZK4</accession>
<reference evidence="2 3" key="1">
    <citation type="submission" date="2019-08" db="EMBL/GenBank/DDBJ databases">
        <title>The genome of the soybean aphid Biotype 1, its phylome, world population structure and adaptation to the North American continent.</title>
        <authorList>
            <person name="Giordano R."/>
            <person name="Donthu R.K."/>
            <person name="Hernandez A.G."/>
            <person name="Wright C.L."/>
            <person name="Zimin A.V."/>
        </authorList>
    </citation>
    <scope>NUCLEOTIDE SEQUENCE [LARGE SCALE GENOMIC DNA]</scope>
    <source>
        <tissue evidence="2">Whole aphids</tissue>
    </source>
</reference>